<name>A0ABT3PNB9_9BACT</name>
<organism evidence="1 2">
    <name type="scientific">Fodinibius salsisoli</name>
    <dbReference type="NCBI Taxonomy" id="2820877"/>
    <lineage>
        <taxon>Bacteria</taxon>
        <taxon>Pseudomonadati</taxon>
        <taxon>Balneolota</taxon>
        <taxon>Balneolia</taxon>
        <taxon>Balneolales</taxon>
        <taxon>Balneolaceae</taxon>
        <taxon>Fodinibius</taxon>
    </lineage>
</organism>
<sequence length="184" mass="21558">MQLSQSKLILLISSIVLLFVLQEVITYRYISEPYPALKMPSFSGNRMNDAGFYEITNVEIKVLFNNQDTTLYSPQTFFSNTPITHHGYLLKSFLPHDTTTDSRSHEQFKFLKPIIPGFFASRYRSRYDIQNNPETVQWLRKQITDLIPGKKPEKVFFLWYKNQYDPEDLSQSKRTLTGTTTIQL</sequence>
<evidence type="ECO:0000313" key="1">
    <source>
        <dbReference type="EMBL" id="MCW9706749.1"/>
    </source>
</evidence>
<accession>A0ABT3PNB9</accession>
<protein>
    <submittedName>
        <fullName evidence="1">Uncharacterized protein</fullName>
    </submittedName>
</protein>
<reference evidence="1 2" key="1">
    <citation type="submission" date="2021-03" db="EMBL/GenBank/DDBJ databases">
        <title>Aliifodinibius sp. nov., a new bacterium isolated from saline soil.</title>
        <authorList>
            <person name="Galisteo C."/>
            <person name="De La Haba R."/>
            <person name="Sanchez-Porro C."/>
            <person name="Ventosa A."/>
        </authorList>
    </citation>
    <scope>NUCLEOTIDE SEQUENCE [LARGE SCALE GENOMIC DNA]</scope>
    <source>
        <strain evidence="1 2">1BSP15-2V2</strain>
    </source>
</reference>
<keyword evidence="2" id="KW-1185">Reference proteome</keyword>
<dbReference type="RefSeq" id="WP_265765482.1">
    <property type="nucleotide sequence ID" value="NZ_JAGGJA010000004.1"/>
</dbReference>
<evidence type="ECO:0000313" key="2">
    <source>
        <dbReference type="Proteomes" id="UP001207918"/>
    </source>
</evidence>
<dbReference type="Proteomes" id="UP001207918">
    <property type="component" value="Unassembled WGS sequence"/>
</dbReference>
<dbReference type="EMBL" id="JAGGJA010000004">
    <property type="protein sequence ID" value="MCW9706749.1"/>
    <property type="molecule type" value="Genomic_DNA"/>
</dbReference>
<proteinExistence type="predicted"/>
<gene>
    <name evidence="1" type="ORF">J6I44_07765</name>
</gene>
<comment type="caution">
    <text evidence="1">The sequence shown here is derived from an EMBL/GenBank/DDBJ whole genome shotgun (WGS) entry which is preliminary data.</text>
</comment>